<evidence type="ECO:0000256" key="5">
    <source>
        <dbReference type="ARBA" id="ARBA00022491"/>
    </source>
</evidence>
<keyword evidence="5" id="KW-0678">Repressor</keyword>
<keyword evidence="8" id="KW-0539">Nucleus</keyword>
<feature type="compositionally biased region" description="Low complexity" evidence="9">
    <location>
        <begin position="101"/>
        <end position="119"/>
    </location>
</feature>
<gene>
    <name evidence="10" type="ORF">TRAPUB_528</name>
</gene>
<accession>A0A1M2VLX5</accession>
<evidence type="ECO:0000313" key="10">
    <source>
        <dbReference type="EMBL" id="OJT08601.1"/>
    </source>
</evidence>
<sequence length="370" mass="38509">MSEQSQYGLLLPPDSKRRKLEGEAPDASQAKGDRMKGSLDKAKANYLSGQLRLRLQYARLKVEHGWQKQSLSEVENLYFRHTHLTRPYPVISPGGRRNGRTLSSTAAAASSSAHHLASSTDAHNMDTLASQGSAHFISGTGAGLRPNASLASTSSSSSIDTPVNASVPSTPNLDGRTTTPHAPHLGLGHTVTRYPVSRSDSTATVIIESAPSLQHKPNHPHHATPSTSFSAHLVPQLPTASPFREPFDPMEPTEHIDSQLAALRSMMTTSAMPIPLPPPQAAPATAPASGAAPGTSTSPGPGAGLTYDSFWSSHASATSYRALLSSQAGYQGPAQDRPAQLQAYASAPAALAPGSAGTAVQSGSGAQGRS</sequence>
<evidence type="ECO:0000256" key="6">
    <source>
        <dbReference type="ARBA" id="ARBA00023015"/>
    </source>
</evidence>
<dbReference type="OMA" id="WSTHASW"/>
<reference evidence="10 11" key="1">
    <citation type="submission" date="2016-10" db="EMBL/GenBank/DDBJ databases">
        <title>Genome sequence of the basidiomycete white-rot fungus Trametes pubescens.</title>
        <authorList>
            <person name="Makela M.R."/>
            <person name="Granchi Z."/>
            <person name="Peng M."/>
            <person name="De Vries R.P."/>
            <person name="Grigoriev I."/>
            <person name="Riley R."/>
            <person name="Hilden K."/>
        </authorList>
    </citation>
    <scope>NUCLEOTIDE SEQUENCE [LARGE SCALE GENOMIC DNA]</scope>
    <source>
        <strain evidence="10 11">FBCC735</strain>
    </source>
</reference>
<dbReference type="EMBL" id="MNAD01001029">
    <property type="protein sequence ID" value="OJT08601.1"/>
    <property type="molecule type" value="Genomic_DNA"/>
</dbReference>
<dbReference type="InterPro" id="IPR013734">
    <property type="entry name" value="TF_Nrm1/Whi5"/>
</dbReference>
<feature type="compositionally biased region" description="Polar residues" evidence="9">
    <location>
        <begin position="360"/>
        <end position="370"/>
    </location>
</feature>
<dbReference type="STRING" id="154538.A0A1M2VLX5"/>
<proteinExistence type="inferred from homology"/>
<feature type="compositionally biased region" description="Polar residues" evidence="9">
    <location>
        <begin position="159"/>
        <end position="180"/>
    </location>
</feature>
<comment type="subcellular location">
    <subcellularLocation>
        <location evidence="2">Cytoplasm</location>
    </subcellularLocation>
    <subcellularLocation>
        <location evidence="1">Nucleus</location>
    </subcellularLocation>
</comment>
<dbReference type="Pfam" id="PF08528">
    <property type="entry name" value="Whi5"/>
    <property type="match status" value="1"/>
</dbReference>
<evidence type="ECO:0000256" key="4">
    <source>
        <dbReference type="ARBA" id="ARBA00022490"/>
    </source>
</evidence>
<feature type="compositionally biased region" description="Low complexity" evidence="9">
    <location>
        <begin position="348"/>
        <end position="359"/>
    </location>
</feature>
<protein>
    <submittedName>
        <fullName evidence="10">Uncharacterized protein</fullName>
    </submittedName>
</protein>
<evidence type="ECO:0000256" key="2">
    <source>
        <dbReference type="ARBA" id="ARBA00004496"/>
    </source>
</evidence>
<keyword evidence="4" id="KW-0963">Cytoplasm</keyword>
<dbReference type="GO" id="GO:0005634">
    <property type="term" value="C:nucleus"/>
    <property type="evidence" value="ECO:0007669"/>
    <property type="project" value="UniProtKB-SubCell"/>
</dbReference>
<keyword evidence="7" id="KW-0804">Transcription</keyword>
<dbReference type="AlphaFoldDB" id="A0A1M2VLX5"/>
<feature type="region of interest" description="Disordered" evidence="9">
    <location>
        <begin position="1"/>
        <end position="37"/>
    </location>
</feature>
<keyword evidence="6" id="KW-0805">Transcription regulation</keyword>
<dbReference type="GO" id="GO:0005737">
    <property type="term" value="C:cytoplasm"/>
    <property type="evidence" value="ECO:0007669"/>
    <property type="project" value="UniProtKB-SubCell"/>
</dbReference>
<organism evidence="10 11">
    <name type="scientific">Trametes pubescens</name>
    <name type="common">White-rot fungus</name>
    <dbReference type="NCBI Taxonomy" id="154538"/>
    <lineage>
        <taxon>Eukaryota</taxon>
        <taxon>Fungi</taxon>
        <taxon>Dikarya</taxon>
        <taxon>Basidiomycota</taxon>
        <taxon>Agaricomycotina</taxon>
        <taxon>Agaricomycetes</taxon>
        <taxon>Polyporales</taxon>
        <taxon>Polyporaceae</taxon>
        <taxon>Trametes</taxon>
    </lineage>
</organism>
<feature type="region of interest" description="Disordered" evidence="9">
    <location>
        <begin position="348"/>
        <end position="370"/>
    </location>
</feature>
<feature type="region of interest" description="Disordered" evidence="9">
    <location>
        <begin position="147"/>
        <end position="189"/>
    </location>
</feature>
<keyword evidence="11" id="KW-1185">Reference proteome</keyword>
<evidence type="ECO:0000256" key="3">
    <source>
        <dbReference type="ARBA" id="ARBA00006922"/>
    </source>
</evidence>
<name>A0A1M2VLX5_TRAPU</name>
<evidence type="ECO:0000313" key="11">
    <source>
        <dbReference type="Proteomes" id="UP000184267"/>
    </source>
</evidence>
<feature type="compositionally biased region" description="Low complexity" evidence="9">
    <location>
        <begin position="282"/>
        <end position="300"/>
    </location>
</feature>
<evidence type="ECO:0000256" key="8">
    <source>
        <dbReference type="ARBA" id="ARBA00023242"/>
    </source>
</evidence>
<comment type="similarity">
    <text evidence="3">Belongs to the WHI5/NRM1 family.</text>
</comment>
<comment type="caution">
    <text evidence="10">The sequence shown here is derived from an EMBL/GenBank/DDBJ whole genome shotgun (WGS) entry which is preliminary data.</text>
</comment>
<dbReference type="Proteomes" id="UP000184267">
    <property type="component" value="Unassembled WGS sequence"/>
</dbReference>
<feature type="region of interest" description="Disordered" evidence="9">
    <location>
        <begin position="270"/>
        <end position="301"/>
    </location>
</feature>
<evidence type="ECO:0000256" key="7">
    <source>
        <dbReference type="ARBA" id="ARBA00023163"/>
    </source>
</evidence>
<feature type="region of interest" description="Disordered" evidence="9">
    <location>
        <begin position="89"/>
        <end position="119"/>
    </location>
</feature>
<evidence type="ECO:0000256" key="9">
    <source>
        <dbReference type="SAM" id="MobiDB-lite"/>
    </source>
</evidence>
<dbReference type="OrthoDB" id="2359117at2759"/>
<evidence type="ECO:0000256" key="1">
    <source>
        <dbReference type="ARBA" id="ARBA00004123"/>
    </source>
</evidence>
<feature type="compositionally biased region" description="Low complexity" evidence="9">
    <location>
        <begin position="148"/>
        <end position="158"/>
    </location>
</feature>